<comment type="function">
    <text evidence="8">Subunit of STT3A-containing oligosaccharyl transferase (OST-A) complex that catalyzes the initial transfer of a defined glycan (Glc(3)Man(9)GlcNAc(2) in eukaryotes) from the lipid carrier dolichol-pyrophosphate to an asparagine residue within an Asn-X-Ser/Thr consensus motif in nascent polypeptide chains, the first step in protein N-glycosylation. N-glycosylation occurs cotranslationally and the complex associates with the Sec61 complex at the channel-forming translocon complex that mediates protein translocation across the endoplasmic reticulum (ER). Within the OST-A complex, acts as an adapter that anchors the OST-A complex to the Sec61 complex. May be involved in N-glycosylation of APP (amyloid-beta precursor protein). Can modulate gamma-secretase cleavage of APP by enhancing endoprotelysis of PSEN1.</text>
</comment>
<keyword evidence="6 10" id="KW-0472">Membrane</keyword>
<organism evidence="11 12">
    <name type="scientific">Oryzias melastigma</name>
    <name type="common">Marine medaka</name>
    <dbReference type="NCBI Taxonomy" id="30732"/>
    <lineage>
        <taxon>Eukaryota</taxon>
        <taxon>Metazoa</taxon>
        <taxon>Chordata</taxon>
        <taxon>Craniata</taxon>
        <taxon>Vertebrata</taxon>
        <taxon>Euteleostomi</taxon>
        <taxon>Actinopterygii</taxon>
        <taxon>Neopterygii</taxon>
        <taxon>Teleostei</taxon>
        <taxon>Neoteleostei</taxon>
        <taxon>Acanthomorphata</taxon>
        <taxon>Ovalentaria</taxon>
        <taxon>Atherinomorphae</taxon>
        <taxon>Beloniformes</taxon>
        <taxon>Adrianichthyidae</taxon>
        <taxon>Oryziinae</taxon>
        <taxon>Oryzias</taxon>
    </lineage>
</organism>
<reference evidence="11" key="1">
    <citation type="journal article" name="BMC Genomics">
        <title>Long-read sequencing and de novo genome assembly of marine medaka (Oryzias melastigma).</title>
        <authorList>
            <person name="Liang P."/>
            <person name="Saqib H.S.A."/>
            <person name="Ni X."/>
            <person name="Shen Y."/>
        </authorList>
    </citation>
    <scope>NUCLEOTIDE SEQUENCE</scope>
    <source>
        <strain evidence="11">Bigg-433</strain>
    </source>
</reference>
<evidence type="ECO:0000256" key="9">
    <source>
        <dbReference type="ARBA" id="ARBA00063768"/>
    </source>
</evidence>
<comment type="subunit">
    <text evidence="9">Component of STT3A-containing oligosaccharyl transferase (OST-A) complex. STT3A-containing complex assembly occurs through the formation of 3 subcomplexes. Subcomplex 1 contains RPN1 and TMEM258, subcomplex 2 contains the STT3A-specific subunits STT3A, DC2/OSTC, and KCP2 as well as the core subunit OST4, and subcomplex 3 contains RPN2, DAD1, and OST48. The OST-A complex can form stable complexes with the Sec61 complex or with both the Sec61 and TRAP complexes. Interacts with PSEN1 and NCSTN; indicative for an association with the gamma-secretase complex.</text>
</comment>
<accession>A0A834FSB2</accession>
<dbReference type="PANTHER" id="PTHR32001">
    <property type="entry name" value="KERATINOCYTE-ASSOCIATED PROTEIN 2"/>
    <property type="match status" value="1"/>
</dbReference>
<evidence type="ECO:0000313" key="11">
    <source>
        <dbReference type="EMBL" id="KAF6739683.1"/>
    </source>
</evidence>
<sequence length="151" mass="16771">MRPAPKRQHHRAEGLSMSIELKVSVLEYFKSKFQDNNVKACLPLEFTQEQYDTEDRNGSVTSTGGSLQAFNNLENLVFGKGFQAKIFPEILLCLCLSMFASGLVHRVCVTTCLIFSLFALYYINKISAALYQAVAPAVTPAKTASKGKRKN</sequence>
<dbReference type="Pfam" id="PF09775">
    <property type="entry name" value="Keratin_assoc"/>
    <property type="match status" value="1"/>
</dbReference>
<protein>
    <recommendedName>
        <fullName evidence="3">Dolichyl-diphosphooligosaccharide--protein glycosyltransferase subunit KCP2</fullName>
    </recommendedName>
    <alternativeName>
        <fullName evidence="7">Keratinocyte-associated protein 2</fullName>
    </alternativeName>
</protein>
<evidence type="ECO:0000256" key="4">
    <source>
        <dbReference type="ARBA" id="ARBA00022692"/>
    </source>
</evidence>
<dbReference type="PANTHER" id="PTHR32001:SF1">
    <property type="entry name" value="KERATINOCYTE-ASSOCIATED PROTEIN 2"/>
    <property type="match status" value="1"/>
</dbReference>
<comment type="subcellular location">
    <subcellularLocation>
        <location evidence="1">Membrane</location>
        <topology evidence="1">Multi-pass membrane protein</topology>
    </subcellularLocation>
</comment>
<evidence type="ECO:0000313" key="12">
    <source>
        <dbReference type="Proteomes" id="UP000646548"/>
    </source>
</evidence>
<evidence type="ECO:0000256" key="1">
    <source>
        <dbReference type="ARBA" id="ARBA00004141"/>
    </source>
</evidence>
<comment type="similarity">
    <text evidence="2">Belongs to the KRTCAP2 family.</text>
</comment>
<name>A0A834FSB2_ORYME</name>
<evidence type="ECO:0000256" key="8">
    <source>
        <dbReference type="ARBA" id="ARBA00053818"/>
    </source>
</evidence>
<feature type="transmembrane region" description="Helical" evidence="10">
    <location>
        <begin position="90"/>
        <end position="123"/>
    </location>
</feature>
<gene>
    <name evidence="11" type="ORF">FQA47_004954</name>
</gene>
<evidence type="ECO:0000256" key="7">
    <source>
        <dbReference type="ARBA" id="ARBA00049813"/>
    </source>
</evidence>
<evidence type="ECO:0000256" key="6">
    <source>
        <dbReference type="ARBA" id="ARBA00023136"/>
    </source>
</evidence>
<comment type="caution">
    <text evidence="11">The sequence shown here is derived from an EMBL/GenBank/DDBJ whole genome shotgun (WGS) entry which is preliminary data.</text>
</comment>
<evidence type="ECO:0000256" key="10">
    <source>
        <dbReference type="SAM" id="Phobius"/>
    </source>
</evidence>
<dbReference type="EMBL" id="WKFB01000004">
    <property type="protein sequence ID" value="KAF6739683.1"/>
    <property type="molecule type" value="Genomic_DNA"/>
</dbReference>
<evidence type="ECO:0000256" key="5">
    <source>
        <dbReference type="ARBA" id="ARBA00022989"/>
    </source>
</evidence>
<keyword evidence="5 10" id="KW-1133">Transmembrane helix</keyword>
<proteinExistence type="inferred from homology"/>
<dbReference type="GO" id="GO:0016020">
    <property type="term" value="C:membrane"/>
    <property type="evidence" value="ECO:0007669"/>
    <property type="project" value="UniProtKB-SubCell"/>
</dbReference>
<keyword evidence="4 10" id="KW-0812">Transmembrane</keyword>
<evidence type="ECO:0000256" key="2">
    <source>
        <dbReference type="ARBA" id="ARBA00007279"/>
    </source>
</evidence>
<evidence type="ECO:0000256" key="3">
    <source>
        <dbReference type="ARBA" id="ARBA00020175"/>
    </source>
</evidence>
<dbReference type="InterPro" id="IPR018614">
    <property type="entry name" value="KRTCAP2"/>
</dbReference>
<dbReference type="AlphaFoldDB" id="A0A834FSB2"/>
<dbReference type="Proteomes" id="UP000646548">
    <property type="component" value="Unassembled WGS sequence"/>
</dbReference>